<protein>
    <submittedName>
        <fullName evidence="7">ADP-ribosylation factor-like protein 3 isoform X2</fullName>
    </submittedName>
</protein>
<dbReference type="GO" id="GO:0048731">
    <property type="term" value="P:system development"/>
    <property type="evidence" value="ECO:0007669"/>
    <property type="project" value="UniProtKB-ARBA"/>
</dbReference>
<feature type="binding site" evidence="3">
    <location>
        <begin position="27"/>
        <end position="34"/>
    </location>
    <ligand>
        <name>GTP</name>
        <dbReference type="ChEBI" id="CHEBI:37565"/>
    </ligand>
</feature>
<accession>A0A6I8UN65</accession>
<dbReference type="PROSITE" id="PS51417">
    <property type="entry name" value="ARF"/>
    <property type="match status" value="1"/>
</dbReference>
<evidence type="ECO:0000256" key="3">
    <source>
        <dbReference type="PIRSR" id="PIRSR606689-1"/>
    </source>
</evidence>
<feature type="binding site" evidence="3">
    <location>
        <position position="74"/>
    </location>
    <ligand>
        <name>GTP</name>
        <dbReference type="ChEBI" id="CHEBI:37565"/>
    </ligand>
</feature>
<dbReference type="InterPro" id="IPR006689">
    <property type="entry name" value="Small_GTPase_ARF/SAR"/>
</dbReference>
<keyword evidence="1 3" id="KW-0547">Nucleotide-binding</keyword>
<dbReference type="InterPro" id="IPR051995">
    <property type="entry name" value="Ciliary_GTPase"/>
</dbReference>
<keyword evidence="4" id="KW-0479">Metal-binding</keyword>
<keyword evidence="4" id="KW-0460">Magnesium</keyword>
<dbReference type="InterPro" id="IPR027417">
    <property type="entry name" value="P-loop_NTPase"/>
</dbReference>
<keyword evidence="2 3" id="KW-0342">GTP-binding</keyword>
<dbReference type="GO" id="GO:0016192">
    <property type="term" value="P:vesicle-mediated transport"/>
    <property type="evidence" value="ECO:0007669"/>
    <property type="project" value="UniProtKB-ARBA"/>
</dbReference>
<dbReference type="SMART" id="SM00177">
    <property type="entry name" value="ARF"/>
    <property type="match status" value="1"/>
</dbReference>
<dbReference type="RefSeq" id="XP_001358163.3">
    <property type="nucleotide sequence ID" value="XM_001358126.4"/>
</dbReference>
<evidence type="ECO:0000256" key="5">
    <source>
        <dbReference type="RuleBase" id="RU003925"/>
    </source>
</evidence>
<name>A0A6I8UN65_DROPS</name>
<dbReference type="PANTHER" id="PTHR46090">
    <property type="entry name" value="ADP-RIBOSYLATION FACTOR-LIKE PROTEIN 13B"/>
    <property type="match status" value="1"/>
</dbReference>
<dbReference type="SMART" id="SM00178">
    <property type="entry name" value="SAR"/>
    <property type="match status" value="1"/>
</dbReference>
<feature type="binding site" evidence="3">
    <location>
        <begin position="130"/>
        <end position="133"/>
    </location>
    <ligand>
        <name>GTP</name>
        <dbReference type="ChEBI" id="CHEBI:37565"/>
    </ligand>
</feature>
<dbReference type="GO" id="GO:0003924">
    <property type="term" value="F:GTPase activity"/>
    <property type="evidence" value="ECO:0007669"/>
    <property type="project" value="InterPro"/>
</dbReference>
<feature type="binding site" evidence="4">
    <location>
        <position position="52"/>
    </location>
    <ligand>
        <name>Mg(2+)</name>
        <dbReference type="ChEBI" id="CHEBI:18420"/>
    </ligand>
</feature>
<dbReference type="Pfam" id="PF00025">
    <property type="entry name" value="Arf"/>
    <property type="match status" value="1"/>
</dbReference>
<evidence type="ECO:0000256" key="2">
    <source>
        <dbReference type="ARBA" id="ARBA00023134"/>
    </source>
</evidence>
<dbReference type="KEGG" id="dpo:4800982"/>
<dbReference type="Proteomes" id="UP000001819">
    <property type="component" value="Chromosome 2"/>
</dbReference>
<gene>
    <name evidence="7" type="primary">LOC4800982</name>
</gene>
<dbReference type="GO" id="GO:0051649">
    <property type="term" value="P:establishment of localization in cell"/>
    <property type="evidence" value="ECO:0007669"/>
    <property type="project" value="UniProtKB-ARBA"/>
</dbReference>
<reference evidence="7" key="2">
    <citation type="submission" date="2025-08" db="UniProtKB">
        <authorList>
            <consortium name="RefSeq"/>
        </authorList>
    </citation>
    <scope>IDENTIFICATION</scope>
    <source>
        <strain evidence="7">MV-25-SWS-2005</strain>
        <tissue evidence="7">Whole body</tissue>
    </source>
</reference>
<sequence length="183" mass="20104">MCFSGSVSLIRKLLPPRAGEPCLLVLGLDNAGKSSLTGSLADKLGDGNVTASMEVTEVRLKIKNTKIKMFDLNGRLKNRQLWANYYKNVRGLIFVIDSKDAARLSEARCVLCDVLLDERLRNVPLLIVANKQDALGAMSGRLMVDLMGLSRLEGREWIILECSVTTGSGIQGIIGWISKNIRK</sequence>
<dbReference type="NCBIfam" id="TIGR00231">
    <property type="entry name" value="small_GTP"/>
    <property type="match status" value="1"/>
</dbReference>
<dbReference type="PANTHER" id="PTHR46090:SF2">
    <property type="entry name" value="ADP-RIBOSYLATION FACTOR-LIKE PROTEIN 13B"/>
    <property type="match status" value="1"/>
</dbReference>
<evidence type="ECO:0000256" key="1">
    <source>
        <dbReference type="ARBA" id="ARBA00022741"/>
    </source>
</evidence>
<dbReference type="GO" id="GO:0046872">
    <property type="term" value="F:metal ion binding"/>
    <property type="evidence" value="ECO:0007669"/>
    <property type="project" value="UniProtKB-KW"/>
</dbReference>
<organism evidence="6 7">
    <name type="scientific">Drosophila pseudoobscura pseudoobscura</name>
    <name type="common">Fruit fly</name>
    <dbReference type="NCBI Taxonomy" id="46245"/>
    <lineage>
        <taxon>Eukaryota</taxon>
        <taxon>Metazoa</taxon>
        <taxon>Ecdysozoa</taxon>
        <taxon>Arthropoda</taxon>
        <taxon>Hexapoda</taxon>
        <taxon>Insecta</taxon>
        <taxon>Pterygota</taxon>
        <taxon>Neoptera</taxon>
        <taxon>Endopterygota</taxon>
        <taxon>Diptera</taxon>
        <taxon>Brachycera</taxon>
        <taxon>Muscomorpha</taxon>
        <taxon>Ephydroidea</taxon>
        <taxon>Drosophilidae</taxon>
        <taxon>Drosophila</taxon>
        <taxon>Sophophora</taxon>
    </lineage>
</organism>
<dbReference type="Gene3D" id="3.40.50.300">
    <property type="entry name" value="P-loop containing nucleotide triphosphate hydrolases"/>
    <property type="match status" value="1"/>
</dbReference>
<proteinExistence type="inferred from homology"/>
<evidence type="ECO:0000313" key="6">
    <source>
        <dbReference type="Proteomes" id="UP000001819"/>
    </source>
</evidence>
<dbReference type="GO" id="GO:0005525">
    <property type="term" value="F:GTP binding"/>
    <property type="evidence" value="ECO:0007669"/>
    <property type="project" value="UniProtKB-KW"/>
</dbReference>
<keyword evidence="6" id="KW-1185">Reference proteome</keyword>
<feature type="binding site" evidence="4">
    <location>
        <position position="34"/>
    </location>
    <ligand>
        <name>Mg(2+)</name>
        <dbReference type="ChEBI" id="CHEBI:18420"/>
    </ligand>
</feature>
<dbReference type="PRINTS" id="PR00328">
    <property type="entry name" value="SAR1GTPBP"/>
</dbReference>
<evidence type="ECO:0000256" key="4">
    <source>
        <dbReference type="PIRSR" id="PIRSR606689-2"/>
    </source>
</evidence>
<dbReference type="InterPro" id="IPR005225">
    <property type="entry name" value="Small_GTP-bd"/>
</dbReference>
<dbReference type="AlphaFoldDB" id="A0A6I8UN65"/>
<comment type="similarity">
    <text evidence="5">Belongs to the small GTPase superfamily. Arf family.</text>
</comment>
<reference evidence="6" key="1">
    <citation type="submission" date="2024-06" db="UniProtKB">
        <authorList>
            <consortium name="RefSeq"/>
        </authorList>
    </citation>
    <scope>NUCLEOTIDE SEQUENCE [LARGE SCALE GENOMIC DNA]</scope>
    <source>
        <strain evidence="6">MV2-25</strain>
    </source>
</reference>
<dbReference type="SUPFAM" id="SSF52540">
    <property type="entry name" value="P-loop containing nucleoside triphosphate hydrolases"/>
    <property type="match status" value="1"/>
</dbReference>
<evidence type="ECO:0000313" key="7">
    <source>
        <dbReference type="RefSeq" id="XP_001358163.3"/>
    </source>
</evidence>
<dbReference type="CDD" id="cd00878">
    <property type="entry name" value="Arf_Arl"/>
    <property type="match status" value="1"/>
</dbReference>